<dbReference type="RefSeq" id="XP_073904625.1">
    <property type="nucleotide sequence ID" value="XM_074048524.1"/>
</dbReference>
<proteinExistence type="predicted"/>
<keyword evidence="1" id="KW-1185">Reference proteome</keyword>
<dbReference type="Proteomes" id="UP001732720">
    <property type="component" value="Chromosome 11"/>
</dbReference>
<organism evidence="1 2">
    <name type="scientific">Castor canadensis</name>
    <name type="common">American beaver</name>
    <dbReference type="NCBI Taxonomy" id="51338"/>
    <lineage>
        <taxon>Eukaryota</taxon>
        <taxon>Metazoa</taxon>
        <taxon>Chordata</taxon>
        <taxon>Craniata</taxon>
        <taxon>Vertebrata</taxon>
        <taxon>Euteleostomi</taxon>
        <taxon>Mammalia</taxon>
        <taxon>Eutheria</taxon>
        <taxon>Euarchontoglires</taxon>
        <taxon>Glires</taxon>
        <taxon>Rodentia</taxon>
        <taxon>Castorimorpha</taxon>
        <taxon>Castoridae</taxon>
        <taxon>Castor</taxon>
    </lineage>
</organism>
<evidence type="ECO:0000313" key="2">
    <source>
        <dbReference type="RefSeq" id="XP_073904625.1"/>
    </source>
</evidence>
<name>A0AC58KI66_CASCN</name>
<evidence type="ECO:0000313" key="1">
    <source>
        <dbReference type="Proteomes" id="UP001732720"/>
    </source>
</evidence>
<accession>A0AC58KI66</accession>
<gene>
    <name evidence="2" type="primary">Rbbp5</name>
</gene>
<reference evidence="2" key="1">
    <citation type="submission" date="2025-08" db="UniProtKB">
        <authorList>
            <consortium name="RefSeq"/>
        </authorList>
    </citation>
    <scope>IDENTIFICATION</scope>
</reference>
<protein>
    <submittedName>
        <fullName evidence="2">Retinoblastoma-binding protein 5 isoform X4</fullName>
    </submittedName>
</protein>
<sequence>MNLELLESFGQNYPEEADGTLDCISMALTCTFNRWGTLLAVGCNDGRIVIWDFLTRGIAKIISAHIHPVCSLCWSRDGHKLVSASTDNIVSQWDVLSGDCDQRFRFPSPILKVQYHPRDQVTTGTSNTTAIKSIEFARKGSCFLINTADRIIRVYDGREILTCGRDGEPEPMQKLQDLVNRTPWKKCCFSGDGEYIVAGSARQHALYIWEKSIGNLVKILHGTRGELLLDVAWHPVRPIIASISSGVVSIWAQNQVENWSAFAPDFKELDENVEYEERESEFDIEDEDKSEPEQTGADAAEDEEVDVTSVDPIAAFCSSDEELEDSKALLYLPIAPEVEDPEENPYGPPPDAVQTSLMDEGASSEKKRQSSADGSQPPKKKPKTTNIELQGVPNDEVHPLLGVKGDGKSKKKQAGRPKGSKGKEKDSPFKPKLYKGDRGLPLEGSTKGKVQAELSQPLTAGGAISELL</sequence>